<dbReference type="AlphaFoldDB" id="A0A2Z7BPU9"/>
<evidence type="ECO:0000313" key="1">
    <source>
        <dbReference type="EMBL" id="KZV36623.1"/>
    </source>
</evidence>
<keyword evidence="2" id="KW-1185">Reference proteome</keyword>
<sequence length="106" mass="11661">MESSGLDWTVEFTMEFEEPVDLKDKLVSRANNSAPFSRRLSKELAILCRKGVKSSSRSLDRAAINRNIGSKDSLPLGCNLERRRVTISSLCKIICGNVGTNGKISS</sequence>
<gene>
    <name evidence="1" type="ORF">F511_39807</name>
</gene>
<accession>A0A2Z7BPU9</accession>
<dbReference type="GO" id="GO:0004386">
    <property type="term" value="F:helicase activity"/>
    <property type="evidence" value="ECO:0007669"/>
    <property type="project" value="UniProtKB-KW"/>
</dbReference>
<dbReference type="Proteomes" id="UP000250235">
    <property type="component" value="Unassembled WGS sequence"/>
</dbReference>
<keyword evidence="1" id="KW-0378">Hydrolase</keyword>
<dbReference type="EMBL" id="KV003328">
    <property type="protein sequence ID" value="KZV36623.1"/>
    <property type="molecule type" value="Genomic_DNA"/>
</dbReference>
<keyword evidence="1" id="KW-0067">ATP-binding</keyword>
<name>A0A2Z7BPU9_9LAMI</name>
<keyword evidence="1" id="KW-0547">Nucleotide-binding</keyword>
<protein>
    <submittedName>
        <fullName evidence="1">DEAD-box ATP-dependent RNA helicase 13</fullName>
    </submittedName>
</protein>
<reference evidence="1 2" key="1">
    <citation type="journal article" date="2015" name="Proc. Natl. Acad. Sci. U.S.A.">
        <title>The resurrection genome of Boea hygrometrica: A blueprint for survival of dehydration.</title>
        <authorList>
            <person name="Xiao L."/>
            <person name="Yang G."/>
            <person name="Zhang L."/>
            <person name="Yang X."/>
            <person name="Zhao S."/>
            <person name="Ji Z."/>
            <person name="Zhou Q."/>
            <person name="Hu M."/>
            <person name="Wang Y."/>
            <person name="Chen M."/>
            <person name="Xu Y."/>
            <person name="Jin H."/>
            <person name="Xiao X."/>
            <person name="Hu G."/>
            <person name="Bao F."/>
            <person name="Hu Y."/>
            <person name="Wan P."/>
            <person name="Li L."/>
            <person name="Deng X."/>
            <person name="Kuang T."/>
            <person name="Xiang C."/>
            <person name="Zhu J.K."/>
            <person name="Oliver M.J."/>
            <person name="He Y."/>
        </authorList>
    </citation>
    <scope>NUCLEOTIDE SEQUENCE [LARGE SCALE GENOMIC DNA]</scope>
    <source>
        <strain evidence="2">cv. XS01</strain>
    </source>
</reference>
<keyword evidence="1" id="KW-0347">Helicase</keyword>
<evidence type="ECO:0000313" key="2">
    <source>
        <dbReference type="Proteomes" id="UP000250235"/>
    </source>
</evidence>
<proteinExistence type="predicted"/>
<organism evidence="1 2">
    <name type="scientific">Dorcoceras hygrometricum</name>
    <dbReference type="NCBI Taxonomy" id="472368"/>
    <lineage>
        <taxon>Eukaryota</taxon>
        <taxon>Viridiplantae</taxon>
        <taxon>Streptophyta</taxon>
        <taxon>Embryophyta</taxon>
        <taxon>Tracheophyta</taxon>
        <taxon>Spermatophyta</taxon>
        <taxon>Magnoliopsida</taxon>
        <taxon>eudicotyledons</taxon>
        <taxon>Gunneridae</taxon>
        <taxon>Pentapetalae</taxon>
        <taxon>asterids</taxon>
        <taxon>lamiids</taxon>
        <taxon>Lamiales</taxon>
        <taxon>Gesneriaceae</taxon>
        <taxon>Didymocarpoideae</taxon>
        <taxon>Trichosporeae</taxon>
        <taxon>Loxocarpinae</taxon>
        <taxon>Dorcoceras</taxon>
    </lineage>
</organism>